<protein>
    <recommendedName>
        <fullName evidence="7">Cilia- and flagella-associated protein 45</fullName>
    </recommendedName>
</protein>
<feature type="coiled-coil region" evidence="8">
    <location>
        <begin position="196"/>
        <end position="368"/>
    </location>
</feature>
<keyword evidence="4" id="KW-0969">Cilium</keyword>
<dbReference type="PANTHER" id="PTHR15504:SF0">
    <property type="entry name" value="CILIA- AND FLAGELLA-ASSOCIATED PROTEIN 45"/>
    <property type="match status" value="1"/>
</dbReference>
<feature type="coiled-coil region" evidence="8">
    <location>
        <begin position="401"/>
        <end position="475"/>
    </location>
</feature>
<proteinExistence type="inferred from homology"/>
<name>A0A061R424_9CHLO</name>
<dbReference type="AlphaFoldDB" id="A0A061R424"/>
<comment type="subcellular location">
    <subcellularLocation>
        <location evidence="1">Cell projection</location>
        <location evidence="1">Cilium</location>
        <location evidence="1">Flagellum</location>
    </subcellularLocation>
</comment>
<evidence type="ECO:0000256" key="7">
    <source>
        <dbReference type="ARBA" id="ARBA00034142"/>
    </source>
</evidence>
<feature type="coiled-coil region" evidence="8">
    <location>
        <begin position="95"/>
        <end position="129"/>
    </location>
</feature>
<keyword evidence="5" id="KW-0966">Cell projection</keyword>
<evidence type="ECO:0000256" key="5">
    <source>
        <dbReference type="ARBA" id="ARBA00023273"/>
    </source>
</evidence>
<evidence type="ECO:0000256" key="4">
    <source>
        <dbReference type="ARBA" id="ARBA00023069"/>
    </source>
</evidence>
<dbReference type="GO" id="GO:0031514">
    <property type="term" value="C:motile cilium"/>
    <property type="evidence" value="ECO:0007669"/>
    <property type="project" value="UniProtKB-SubCell"/>
</dbReference>
<reference evidence="11" key="1">
    <citation type="submission" date="2014-05" db="EMBL/GenBank/DDBJ databases">
        <title>The transcriptome of the halophilic microalga Tetraselmis sp. GSL018 isolated from the Great Salt Lake, Utah.</title>
        <authorList>
            <person name="Jinkerson R.E."/>
            <person name="D'Adamo S."/>
            <person name="Posewitz M.C."/>
        </authorList>
    </citation>
    <scope>NUCLEOTIDE SEQUENCE</scope>
    <source>
        <strain evidence="11">GSL018</strain>
    </source>
</reference>
<evidence type="ECO:0000256" key="2">
    <source>
        <dbReference type="ARBA" id="ARBA00022846"/>
    </source>
</evidence>
<evidence type="ECO:0000313" key="11">
    <source>
        <dbReference type="EMBL" id="JAC67627.1"/>
    </source>
</evidence>
<evidence type="ECO:0000256" key="3">
    <source>
        <dbReference type="ARBA" id="ARBA00023054"/>
    </source>
</evidence>
<comment type="similarity">
    <text evidence="6">Belongs to the CFAP45 family.</text>
</comment>
<organism evidence="11">
    <name type="scientific">Tetraselmis sp. GSL018</name>
    <dbReference type="NCBI Taxonomy" id="582737"/>
    <lineage>
        <taxon>Eukaryota</taxon>
        <taxon>Viridiplantae</taxon>
        <taxon>Chlorophyta</taxon>
        <taxon>core chlorophytes</taxon>
        <taxon>Chlorodendrophyceae</taxon>
        <taxon>Chlorodendrales</taxon>
        <taxon>Chlorodendraceae</taxon>
        <taxon>Tetraselmis</taxon>
    </lineage>
</organism>
<evidence type="ECO:0000256" key="9">
    <source>
        <dbReference type="SAM" id="MobiDB-lite"/>
    </source>
</evidence>
<evidence type="ECO:0000256" key="1">
    <source>
        <dbReference type="ARBA" id="ARBA00004230"/>
    </source>
</evidence>
<evidence type="ECO:0000259" key="10">
    <source>
        <dbReference type="Pfam" id="PF13868"/>
    </source>
</evidence>
<keyword evidence="3 8" id="KW-0175">Coiled coil</keyword>
<dbReference type="Pfam" id="PF13868">
    <property type="entry name" value="TPH"/>
    <property type="match status" value="1"/>
</dbReference>
<keyword evidence="2 11" id="KW-0282">Flagellum</keyword>
<feature type="region of interest" description="Disordered" evidence="9">
    <location>
        <begin position="1"/>
        <end position="75"/>
    </location>
</feature>
<gene>
    <name evidence="11" type="ORF">TSPGSL018_10659</name>
</gene>
<feature type="domain" description="Trichohyalin-plectin-homology" evidence="10">
    <location>
        <begin position="161"/>
        <end position="508"/>
    </location>
</feature>
<dbReference type="PANTHER" id="PTHR15504">
    <property type="entry name" value="NASOPHARYNGEAL EPITHELIUM SPECIFIC PROTEIN 1"/>
    <property type="match status" value="1"/>
</dbReference>
<dbReference type="EMBL" id="GBEZ01018855">
    <property type="protein sequence ID" value="JAC67627.1"/>
    <property type="molecule type" value="Transcribed_RNA"/>
</dbReference>
<evidence type="ECO:0000256" key="8">
    <source>
        <dbReference type="SAM" id="Coils"/>
    </source>
</evidence>
<accession>A0A061R424</accession>
<sequence>MSRPVSHAGSAGSYKSTASSKTRYRTVAKGSYVDDTLFGKSGAKTGCKEAPASERTKTPKSKPVPSGRTKTFSSDDVTLVTAKDLERMKGPSPILSAEQQQRLKAEAEAARAEKQAVALQRKEKMLRMEEESKKKVPPTETEKLKMEADAKVLSNAEMARLEELDAVKHMNQMQLYAKCVTIRDAQVEEKKHMMLEEEEEERRLDLMMEIERLKALEHYEERDRARAEERTVGARMLQEQIDEVRQEKVRQDELMAQERAQMNAQLKRLEEEERASREQKKQQARLLMEEVSKANADQIRRKKDVQQREAMEDAQIARYLMEKAAREESEASRQAALKKAKEEEIARLRAQQERAQDKQSELDELRARRYQEAYEREWRQKEAAAAERQRQINDDLLGAREAQKQARLKQMAEQAEAEREEFERILRANREKEAEEAQQAAAQRTIRNRHREELMNQIKSNLEQKRREEHAALEEGRRAADAHSHYVNNLMKVKEMKLSELKDAGVPDKYCAELQSFKVGG</sequence>
<dbReference type="InterPro" id="IPR043597">
    <property type="entry name" value="TPH_dom"/>
</dbReference>
<evidence type="ECO:0000256" key="6">
    <source>
        <dbReference type="ARBA" id="ARBA00034116"/>
    </source>
</evidence>
<dbReference type="InterPro" id="IPR033253">
    <property type="entry name" value="CFAP45"/>
</dbReference>